<dbReference type="PANTHER" id="PTHR43482">
    <property type="entry name" value="PROTEIN AST1-RELATED"/>
    <property type="match status" value="1"/>
</dbReference>
<dbReference type="PANTHER" id="PTHR43482:SF1">
    <property type="entry name" value="PROTEIN AST1-RELATED"/>
    <property type="match status" value="1"/>
</dbReference>
<dbReference type="Proteomes" id="UP001224775">
    <property type="component" value="Unassembled WGS sequence"/>
</dbReference>
<dbReference type="Gene3D" id="3.40.50.720">
    <property type="entry name" value="NAD(P)-binding Rossmann-like Domain"/>
    <property type="match status" value="1"/>
</dbReference>
<evidence type="ECO:0000313" key="1">
    <source>
        <dbReference type="EMBL" id="KAK1744589.1"/>
    </source>
</evidence>
<gene>
    <name evidence="1" type="ORF">QTG54_005122</name>
</gene>
<organism evidence="1 2">
    <name type="scientific">Skeletonema marinoi</name>
    <dbReference type="NCBI Taxonomy" id="267567"/>
    <lineage>
        <taxon>Eukaryota</taxon>
        <taxon>Sar</taxon>
        <taxon>Stramenopiles</taxon>
        <taxon>Ochrophyta</taxon>
        <taxon>Bacillariophyta</taxon>
        <taxon>Coscinodiscophyceae</taxon>
        <taxon>Thalassiosirophycidae</taxon>
        <taxon>Thalassiosirales</taxon>
        <taxon>Skeletonemataceae</taxon>
        <taxon>Skeletonema</taxon>
        <taxon>Skeletonema marinoi-dohrnii complex</taxon>
    </lineage>
</organism>
<accession>A0AAD8YFF2</accession>
<evidence type="ECO:0000313" key="2">
    <source>
        <dbReference type="Proteomes" id="UP001224775"/>
    </source>
</evidence>
<sequence length="417" mass="45708">MVTSLPSNSSTLLGGATMKSNFAAQFRLNAFSKQDESRVDEDEESRIDEEEECDRDNVDITVITSSSFINEKTHLLIKVMASNFSVEDAMNMKMKSSGISIHPYVPGELVIGTIEGIGSEVDSIFFDVELGDRVMGMVHGGGCSCFLSAEADNFVKAPTSSGMSNTAALALMHDWVPAYRALSVAKNAMSGASLFGMNILLTDAISAAGQAAIALASEEGANIYCCAEKTHHEYLKSLGSRITCVDLQPNSWLPELKEKMHIVIDNTCMDGYASSWEALGRDGFLICLPSNSLNDDKLFGLFDVGSLKSKINLTKARYLMSQTIIVDTKEDFKAFNVNKDESSAEKRVNFIRDFQYLAFLHEKGTIQPKISEKISLQELCSFFVIYSVAGRSGYNLFKYGMRGTGGTRVCLPWKNEA</sequence>
<proteinExistence type="predicted"/>
<dbReference type="EMBL" id="JATAAI010000007">
    <property type="protein sequence ID" value="KAK1744589.1"/>
    <property type="molecule type" value="Genomic_DNA"/>
</dbReference>
<reference evidence="1" key="1">
    <citation type="submission" date="2023-06" db="EMBL/GenBank/DDBJ databases">
        <title>Survivors Of The Sea: Transcriptome response of Skeletonema marinoi to long-term dormancy.</title>
        <authorList>
            <person name="Pinder M.I.M."/>
            <person name="Kourtchenko O."/>
            <person name="Robertson E.K."/>
            <person name="Larsson T."/>
            <person name="Maumus F."/>
            <person name="Osuna-Cruz C.M."/>
            <person name="Vancaester E."/>
            <person name="Stenow R."/>
            <person name="Vandepoele K."/>
            <person name="Ploug H."/>
            <person name="Bruchert V."/>
            <person name="Godhe A."/>
            <person name="Topel M."/>
        </authorList>
    </citation>
    <scope>NUCLEOTIDE SEQUENCE</scope>
    <source>
        <strain evidence="1">R05AC</strain>
    </source>
</reference>
<dbReference type="InterPro" id="IPR036291">
    <property type="entry name" value="NAD(P)-bd_dom_sf"/>
</dbReference>
<dbReference type="Gene3D" id="3.90.180.10">
    <property type="entry name" value="Medium-chain alcohol dehydrogenases, catalytic domain"/>
    <property type="match status" value="1"/>
</dbReference>
<dbReference type="InterPro" id="IPR052585">
    <property type="entry name" value="Lipid_raft_assoc_Zn_ADH"/>
</dbReference>
<dbReference type="InterPro" id="IPR011032">
    <property type="entry name" value="GroES-like_sf"/>
</dbReference>
<comment type="caution">
    <text evidence="1">The sequence shown here is derived from an EMBL/GenBank/DDBJ whole genome shotgun (WGS) entry which is preliminary data.</text>
</comment>
<dbReference type="AlphaFoldDB" id="A0AAD8YFF2"/>
<keyword evidence="2" id="KW-1185">Reference proteome</keyword>
<protein>
    <submittedName>
        <fullName evidence="1">Zinc-binding dehydrogenase</fullName>
    </submittedName>
</protein>
<dbReference type="SUPFAM" id="SSF51735">
    <property type="entry name" value="NAD(P)-binding Rossmann-fold domains"/>
    <property type="match status" value="1"/>
</dbReference>
<name>A0AAD8YFF2_9STRA</name>
<dbReference type="SUPFAM" id="SSF50129">
    <property type="entry name" value="GroES-like"/>
    <property type="match status" value="1"/>
</dbReference>